<name>A0A5C4R9F9_9RHOB</name>
<gene>
    <name evidence="2" type="ORF">FHD67_04870</name>
</gene>
<evidence type="ECO:0000313" key="3">
    <source>
        <dbReference type="Proteomes" id="UP000304880"/>
    </source>
</evidence>
<dbReference type="Pfam" id="PF01497">
    <property type="entry name" value="Peripla_BP_2"/>
    <property type="match status" value="1"/>
</dbReference>
<sequence>MVAPAWADAPARVVSINLCTDQLAMLVAAPGQLASVSYLAQDRVSSAMAREAEAYPTNRGQAEDILALQPDLVLAGTYSSPATLDMLDRLGLRVATFDMGTDLDSIRTNLRLMGDVLGRRDRADRIVAQFDRDLAALQADPRPDRRAALYGANGYSSGQDSLAGAILAAAGLTNVATELGLSQGGFVPLEDLVMADPDLIVTGQRQPRASRAEEVMDHPVLRAITPGRQVVTAPDRDWACGTPHVLRAVAQLRQVAP</sequence>
<dbReference type="Proteomes" id="UP000304880">
    <property type="component" value="Unassembled WGS sequence"/>
</dbReference>
<organism evidence="2 3">
    <name type="scientific">Paracoccus haeundaensis</name>
    <dbReference type="NCBI Taxonomy" id="225362"/>
    <lineage>
        <taxon>Bacteria</taxon>
        <taxon>Pseudomonadati</taxon>
        <taxon>Pseudomonadota</taxon>
        <taxon>Alphaproteobacteria</taxon>
        <taxon>Rhodobacterales</taxon>
        <taxon>Paracoccaceae</taxon>
        <taxon>Paracoccus</taxon>
    </lineage>
</organism>
<dbReference type="SUPFAM" id="SSF53807">
    <property type="entry name" value="Helical backbone' metal receptor"/>
    <property type="match status" value="1"/>
</dbReference>
<evidence type="ECO:0000259" key="1">
    <source>
        <dbReference type="PROSITE" id="PS50983"/>
    </source>
</evidence>
<reference evidence="2 3" key="1">
    <citation type="submission" date="2019-06" db="EMBL/GenBank/DDBJ databases">
        <authorList>
            <person name="Li J."/>
        </authorList>
    </citation>
    <scope>NUCLEOTIDE SEQUENCE [LARGE SCALE GENOMIC DNA]</scope>
    <source>
        <strain evidence="2 3">CGMCC 1.8012</strain>
    </source>
</reference>
<protein>
    <submittedName>
        <fullName evidence="2">ABC transporter substrate-binding protein</fullName>
    </submittedName>
</protein>
<dbReference type="PANTHER" id="PTHR30535">
    <property type="entry name" value="VITAMIN B12-BINDING PROTEIN"/>
    <property type="match status" value="1"/>
</dbReference>
<proteinExistence type="predicted"/>
<dbReference type="InterPro" id="IPR002491">
    <property type="entry name" value="ABC_transptr_periplasmic_BD"/>
</dbReference>
<evidence type="ECO:0000313" key="2">
    <source>
        <dbReference type="EMBL" id="TNH40580.1"/>
    </source>
</evidence>
<dbReference type="InterPro" id="IPR050902">
    <property type="entry name" value="ABC_Transporter_SBP"/>
</dbReference>
<dbReference type="PROSITE" id="PS50983">
    <property type="entry name" value="FE_B12_PBP"/>
    <property type="match status" value="1"/>
</dbReference>
<dbReference type="EMBL" id="VDDC01000008">
    <property type="protein sequence ID" value="TNH40580.1"/>
    <property type="molecule type" value="Genomic_DNA"/>
</dbReference>
<keyword evidence="3" id="KW-1185">Reference proteome</keyword>
<dbReference type="Gene3D" id="3.40.50.1980">
    <property type="entry name" value="Nitrogenase molybdenum iron protein domain"/>
    <property type="match status" value="2"/>
</dbReference>
<feature type="domain" description="Fe/B12 periplasmic-binding" evidence="1">
    <location>
        <begin position="12"/>
        <end position="257"/>
    </location>
</feature>
<accession>A0A5C4R9F9</accession>
<comment type="caution">
    <text evidence="2">The sequence shown here is derived from an EMBL/GenBank/DDBJ whole genome shotgun (WGS) entry which is preliminary data.</text>
</comment>
<dbReference type="AlphaFoldDB" id="A0A5C4R9F9"/>
<dbReference type="PANTHER" id="PTHR30535:SF34">
    <property type="entry name" value="MOLYBDATE-BINDING PROTEIN MOLA"/>
    <property type="match status" value="1"/>
</dbReference>